<evidence type="ECO:0008006" key="5">
    <source>
        <dbReference type="Google" id="ProtNLM"/>
    </source>
</evidence>
<protein>
    <recommendedName>
        <fullName evidence="5">RlpA-like double-psi beta-barrel-protein domain-containing protein-containing protein</fullName>
    </recommendedName>
</protein>
<dbReference type="OrthoDB" id="406505at2759"/>
<evidence type="ECO:0000256" key="2">
    <source>
        <dbReference type="SAM" id="MobiDB-lite"/>
    </source>
</evidence>
<keyword evidence="4" id="KW-1185">Reference proteome</keyword>
<feature type="region of interest" description="Disordered" evidence="2">
    <location>
        <begin position="350"/>
        <end position="375"/>
    </location>
</feature>
<feature type="compositionally biased region" description="Polar residues" evidence="2">
    <location>
        <begin position="389"/>
        <end position="399"/>
    </location>
</feature>
<dbReference type="InterPro" id="IPR036908">
    <property type="entry name" value="RlpA-like_sf"/>
</dbReference>
<proteinExistence type="predicted"/>
<dbReference type="Gene3D" id="2.40.40.10">
    <property type="entry name" value="RlpA-like domain"/>
    <property type="match status" value="1"/>
</dbReference>
<reference evidence="3 4" key="1">
    <citation type="submission" date="2016-07" db="EMBL/GenBank/DDBJ databases">
        <title>Pervasive Adenine N6-methylation of Active Genes in Fungi.</title>
        <authorList>
            <consortium name="DOE Joint Genome Institute"/>
            <person name="Mondo S.J."/>
            <person name="Dannebaum R.O."/>
            <person name="Kuo R.C."/>
            <person name="Labutti K."/>
            <person name="Haridas S."/>
            <person name="Kuo A."/>
            <person name="Salamov A."/>
            <person name="Ahrendt S.R."/>
            <person name="Lipzen A."/>
            <person name="Sullivan W."/>
            <person name="Andreopoulos W.B."/>
            <person name="Clum A."/>
            <person name="Lindquist E."/>
            <person name="Daum C."/>
            <person name="Ramamoorthy G.K."/>
            <person name="Gryganskyi A."/>
            <person name="Culley D."/>
            <person name="Magnuson J.K."/>
            <person name="James T.Y."/>
            <person name="O'Malley M.A."/>
            <person name="Stajich J.E."/>
            <person name="Spatafora J.W."/>
            <person name="Visel A."/>
            <person name="Grigoriev I.V."/>
        </authorList>
    </citation>
    <scope>NUCLEOTIDE SEQUENCE [LARGE SCALE GENOMIC DNA]</scope>
    <source>
        <strain evidence="3 4">NRRL 2496</strain>
    </source>
</reference>
<evidence type="ECO:0000256" key="1">
    <source>
        <dbReference type="ARBA" id="ARBA00022729"/>
    </source>
</evidence>
<dbReference type="InParanoid" id="A0A1X2HVQ8"/>
<evidence type="ECO:0000313" key="4">
    <source>
        <dbReference type="Proteomes" id="UP000242180"/>
    </source>
</evidence>
<dbReference type="PANTHER" id="PTHR31836">
    <property type="match status" value="1"/>
</dbReference>
<feature type="region of interest" description="Disordered" evidence="2">
    <location>
        <begin position="118"/>
        <end position="138"/>
    </location>
</feature>
<feature type="region of interest" description="Disordered" evidence="2">
    <location>
        <begin position="389"/>
        <end position="436"/>
    </location>
</feature>
<dbReference type="STRING" id="13706.A0A1X2HVQ8"/>
<dbReference type="Proteomes" id="UP000242180">
    <property type="component" value="Unassembled WGS sequence"/>
</dbReference>
<dbReference type="PANTHER" id="PTHR31836:SF28">
    <property type="entry name" value="SRCR DOMAIN-CONTAINING PROTEIN-RELATED"/>
    <property type="match status" value="1"/>
</dbReference>
<dbReference type="SUPFAM" id="SSF50685">
    <property type="entry name" value="Barwin-like endoglucanases"/>
    <property type="match status" value="1"/>
</dbReference>
<feature type="compositionally biased region" description="Gly residues" evidence="2">
    <location>
        <begin position="318"/>
        <end position="329"/>
    </location>
</feature>
<dbReference type="InterPro" id="IPR051477">
    <property type="entry name" value="Expansin_CellWall"/>
</dbReference>
<feature type="region of interest" description="Disordered" evidence="2">
    <location>
        <begin position="220"/>
        <end position="242"/>
    </location>
</feature>
<sequence>MSLLVSGTFVKADDGVTQPNDMYYHHHPSKAMAAAANMANNNQRMAAGGGSDDGITQPNDMYYHHHPSKAMAAAANMANNNNQRMAAGDLGDNNEGITHPNDMYYHHHPSKARAAMAATMGGSGGPRLAQQSPPAPPVQNSAPVAYYPYGQPIVADGNSPNPGANYALLMYPTESGYTPTAVRIAAAGQQQQAPGVAYDANGGIVLPNNHMAAPVLPEVNRMAGSGGGGGGGGGDGGGGDSVQVLPGMYHMAAASENIYDENGGIKLVQAQKNRMAAGSQQGGPTSSSDGGVTEGASIYDENGGIKLVQAQNRQRMAAGGGPTSPGSGGVSDSTSSIYDENGGIKLVQAQKQRMAADNQQGPTSPSTGAASDVNSIYDENGGIKLVQAQKNQQDPNSASGERGPVVDGSSGGEPASDLGPGLHLAANAPEPEAGTQQGEATFYDVEPHIGTCGKSYKNTDEVVSLNTDQMGDKSSNNENCGKKVKITGPRGQSAEATIIGHCDSCNQGGLALSPAVFEKLGDFSHTTLPIRWKIIE</sequence>
<feature type="region of interest" description="Disordered" evidence="2">
    <location>
        <begin position="272"/>
        <end position="298"/>
    </location>
</feature>
<feature type="compositionally biased region" description="Polar residues" evidence="2">
    <location>
        <begin position="278"/>
        <end position="290"/>
    </location>
</feature>
<gene>
    <name evidence="3" type="ORF">BCR43DRAFT_510719</name>
</gene>
<keyword evidence="1" id="KW-0732">Signal</keyword>
<name>A0A1X2HVQ8_SYNRA</name>
<comment type="caution">
    <text evidence="3">The sequence shown here is derived from an EMBL/GenBank/DDBJ whole genome shotgun (WGS) entry which is preliminary data.</text>
</comment>
<organism evidence="3 4">
    <name type="scientific">Syncephalastrum racemosum</name>
    <name type="common">Filamentous fungus</name>
    <dbReference type="NCBI Taxonomy" id="13706"/>
    <lineage>
        <taxon>Eukaryota</taxon>
        <taxon>Fungi</taxon>
        <taxon>Fungi incertae sedis</taxon>
        <taxon>Mucoromycota</taxon>
        <taxon>Mucoromycotina</taxon>
        <taxon>Mucoromycetes</taxon>
        <taxon>Mucorales</taxon>
        <taxon>Syncephalastraceae</taxon>
        <taxon>Syncephalastrum</taxon>
    </lineage>
</organism>
<feature type="region of interest" description="Disordered" evidence="2">
    <location>
        <begin position="313"/>
        <end position="338"/>
    </location>
</feature>
<feature type="compositionally biased region" description="Polar residues" evidence="2">
    <location>
        <begin position="357"/>
        <end position="374"/>
    </location>
</feature>
<evidence type="ECO:0000313" key="3">
    <source>
        <dbReference type="EMBL" id="ORZ03692.1"/>
    </source>
</evidence>
<dbReference type="AlphaFoldDB" id="A0A1X2HVQ8"/>
<accession>A0A1X2HVQ8</accession>
<feature type="compositionally biased region" description="Gly residues" evidence="2">
    <location>
        <begin position="224"/>
        <end position="240"/>
    </location>
</feature>
<dbReference type="EMBL" id="MCGN01000001">
    <property type="protein sequence ID" value="ORZ03692.1"/>
    <property type="molecule type" value="Genomic_DNA"/>
</dbReference>
<dbReference type="CDD" id="cd22191">
    <property type="entry name" value="DPBB_RlpA_EXP_N-like"/>
    <property type="match status" value="1"/>
</dbReference>